<protein>
    <submittedName>
        <fullName evidence="1">Uncharacterized protein</fullName>
    </submittedName>
</protein>
<evidence type="ECO:0000313" key="2">
    <source>
        <dbReference type="Proteomes" id="UP000247689"/>
    </source>
</evidence>
<dbReference type="AlphaFoldDB" id="A0A318DCW1"/>
<evidence type="ECO:0000313" key="1">
    <source>
        <dbReference type="EMBL" id="PXF63989.1"/>
    </source>
</evidence>
<accession>A0A318DCW1</accession>
<reference evidence="1 2" key="1">
    <citation type="submission" date="2018-05" db="EMBL/GenBank/DDBJ databases">
        <title>Kangiella spongicola genome sequence.</title>
        <authorList>
            <person name="Maclea K.S."/>
            <person name="Goen A.E."/>
            <person name="Kelley C."/>
            <person name="Underriner A."/>
            <person name="Silverwood T."/>
            <person name="Trachtenberg A.M."/>
        </authorList>
    </citation>
    <scope>NUCLEOTIDE SEQUENCE [LARGE SCALE GENOMIC DNA]</scope>
    <source>
        <strain evidence="1 2">ATCC BAA-2076</strain>
    </source>
</reference>
<keyword evidence="2" id="KW-1185">Reference proteome</keyword>
<proteinExistence type="predicted"/>
<name>A0A318DCW1_9GAMM</name>
<organism evidence="1 2">
    <name type="scientific">Kangiella spongicola</name>
    <dbReference type="NCBI Taxonomy" id="796379"/>
    <lineage>
        <taxon>Bacteria</taxon>
        <taxon>Pseudomonadati</taxon>
        <taxon>Pseudomonadota</taxon>
        <taxon>Gammaproteobacteria</taxon>
        <taxon>Kangiellales</taxon>
        <taxon>Kangiellaceae</taxon>
        <taxon>Kangiella</taxon>
    </lineage>
</organism>
<dbReference type="Proteomes" id="UP000247689">
    <property type="component" value="Unassembled WGS sequence"/>
</dbReference>
<sequence length="131" mass="14443">MKKESFLQGVAHNIAHHAGSGLSYISPHLSNALSGSGINTTEINLLCDSPYPENVLQNKPLRMALMSLREKAENILIKHGLSFEQITEMRLLATPAPWDKGGYSLHTRVVIISINNKRYDSGWLNDAGCTL</sequence>
<dbReference type="OrthoDB" id="6399797at2"/>
<comment type="caution">
    <text evidence="1">The sequence shown here is derived from an EMBL/GenBank/DDBJ whole genome shotgun (WGS) entry which is preliminary data.</text>
</comment>
<gene>
    <name evidence="1" type="ORF">DL796_02275</name>
</gene>
<dbReference type="EMBL" id="QICH01000001">
    <property type="protein sequence ID" value="PXF63989.1"/>
    <property type="molecule type" value="Genomic_DNA"/>
</dbReference>
<dbReference type="RefSeq" id="WP_110199567.1">
    <property type="nucleotide sequence ID" value="NZ_QICH01000001.1"/>
</dbReference>